<reference evidence="1" key="1">
    <citation type="submission" date="2021-02" db="EMBL/GenBank/DDBJ databases">
        <authorList>
            <consortium name="DOE Joint Genome Institute"/>
            <person name="Ahrendt S."/>
            <person name="Looney B.P."/>
            <person name="Miyauchi S."/>
            <person name="Morin E."/>
            <person name="Drula E."/>
            <person name="Courty P.E."/>
            <person name="Chicoki N."/>
            <person name="Fauchery L."/>
            <person name="Kohler A."/>
            <person name="Kuo A."/>
            <person name="Labutti K."/>
            <person name="Pangilinan J."/>
            <person name="Lipzen A."/>
            <person name="Riley R."/>
            <person name="Andreopoulos W."/>
            <person name="He G."/>
            <person name="Johnson J."/>
            <person name="Barry K.W."/>
            <person name="Grigoriev I.V."/>
            <person name="Nagy L."/>
            <person name="Hibbett D."/>
            <person name="Henrissat B."/>
            <person name="Matheny P.B."/>
            <person name="Labbe J."/>
            <person name="Martin F."/>
        </authorList>
    </citation>
    <scope>NUCLEOTIDE SEQUENCE</scope>
    <source>
        <strain evidence="1">FP105234-sp</strain>
    </source>
</reference>
<dbReference type="Proteomes" id="UP000814033">
    <property type="component" value="Unassembled WGS sequence"/>
</dbReference>
<comment type="caution">
    <text evidence="1">The sequence shown here is derived from an EMBL/GenBank/DDBJ whole genome shotgun (WGS) entry which is preliminary data.</text>
</comment>
<reference evidence="1" key="2">
    <citation type="journal article" date="2022" name="New Phytol.">
        <title>Evolutionary transition to the ectomycorrhizal habit in the genomes of a hyperdiverse lineage of mushroom-forming fungi.</title>
        <authorList>
            <person name="Looney B."/>
            <person name="Miyauchi S."/>
            <person name="Morin E."/>
            <person name="Drula E."/>
            <person name="Courty P.E."/>
            <person name="Kohler A."/>
            <person name="Kuo A."/>
            <person name="LaButti K."/>
            <person name="Pangilinan J."/>
            <person name="Lipzen A."/>
            <person name="Riley R."/>
            <person name="Andreopoulos W."/>
            <person name="He G."/>
            <person name="Johnson J."/>
            <person name="Nolan M."/>
            <person name="Tritt A."/>
            <person name="Barry K.W."/>
            <person name="Grigoriev I.V."/>
            <person name="Nagy L.G."/>
            <person name="Hibbett D."/>
            <person name="Henrissat B."/>
            <person name="Matheny P.B."/>
            <person name="Labbe J."/>
            <person name="Martin F.M."/>
        </authorList>
    </citation>
    <scope>NUCLEOTIDE SEQUENCE</scope>
    <source>
        <strain evidence="1">FP105234-sp</strain>
    </source>
</reference>
<gene>
    <name evidence="1" type="ORF">FA95DRAFT_1564902</name>
</gene>
<dbReference type="EMBL" id="MU276094">
    <property type="protein sequence ID" value="KAI0041916.1"/>
    <property type="molecule type" value="Genomic_DNA"/>
</dbReference>
<accession>A0ACB8RE17</accession>
<evidence type="ECO:0000313" key="2">
    <source>
        <dbReference type="Proteomes" id="UP000814033"/>
    </source>
</evidence>
<name>A0ACB8RE17_9AGAM</name>
<sequence>MPQSYLRRAVSFSVLLFFLTLIFSMGVIQEISAGRLMVSVASQNGFPDFGQYVAPGSLSAERLSLDSPDRRVIIIGDIHGMSDALQSLLREVHYDSKKDTLIHVGDIAAKGPQSGSISVLSYMSMHNITGVRGNHDQKVLEWRAWIEWVRALGDGAGRAWLDGVEGRWLQEQRLTGPGKGDEFDADDWVEEQAKNSKKGDRRWWGRVPKGWKMFSDHYNIARAMTAEEYGYLRSLPLVLHLPSEHTFLVHAGLLPYDPTRSITSQRQPLARLPSLPAHGVSRPTIPSLREAQELAILDEVKQNADPWVVLNMRNILSDNTVSRKTKKGKAWAKTWNDVMPRCAGYDKPKKKGKSLPCYPSTVVYGHAAARGLDVHRWTIGLDSGCVRLPCALSREYILTAAHVR</sequence>
<keyword evidence="2" id="KW-1185">Reference proteome</keyword>
<protein>
    <submittedName>
        <fullName evidence="1">Metallo-dependent phosphatase</fullName>
    </submittedName>
</protein>
<organism evidence="1 2">
    <name type="scientific">Auriscalpium vulgare</name>
    <dbReference type="NCBI Taxonomy" id="40419"/>
    <lineage>
        <taxon>Eukaryota</taxon>
        <taxon>Fungi</taxon>
        <taxon>Dikarya</taxon>
        <taxon>Basidiomycota</taxon>
        <taxon>Agaricomycotina</taxon>
        <taxon>Agaricomycetes</taxon>
        <taxon>Russulales</taxon>
        <taxon>Auriscalpiaceae</taxon>
        <taxon>Auriscalpium</taxon>
    </lineage>
</organism>
<proteinExistence type="predicted"/>
<evidence type="ECO:0000313" key="1">
    <source>
        <dbReference type="EMBL" id="KAI0041916.1"/>
    </source>
</evidence>